<name>A0A1E1WZD6_9ACAR</name>
<comment type="similarity">
    <text evidence="4">Belongs to the ubiquitin-conjugating enzyme family.</text>
</comment>
<dbReference type="SUPFAM" id="SSF54495">
    <property type="entry name" value="UBC-like"/>
    <property type="match status" value="1"/>
</dbReference>
<dbReference type="InterPro" id="IPR016135">
    <property type="entry name" value="UBQ-conjugating_enzyme/RWD"/>
</dbReference>
<evidence type="ECO:0000313" key="6">
    <source>
        <dbReference type="EMBL" id="JAT92403.1"/>
    </source>
</evidence>
<accession>A0A1E1WZD6</accession>
<dbReference type="EMBL" id="GFAC01006785">
    <property type="protein sequence ID" value="JAT92403.1"/>
    <property type="molecule type" value="mRNA"/>
</dbReference>
<dbReference type="AlphaFoldDB" id="A0A1E1WZD6"/>
<dbReference type="PROSITE" id="PS50127">
    <property type="entry name" value="UBC_2"/>
    <property type="match status" value="1"/>
</dbReference>
<dbReference type="Gene3D" id="3.10.110.10">
    <property type="entry name" value="Ubiquitin Conjugating Enzyme"/>
    <property type="match status" value="1"/>
</dbReference>
<evidence type="ECO:0000256" key="1">
    <source>
        <dbReference type="ARBA" id="ARBA00022679"/>
    </source>
</evidence>
<sequence length="155" mass="17418">MATLRNTRLMKELDMLNSQLPPGIVCNPVADMLDSFEAAIAGISGTPYEGGTFKLNIRIPERYPFEAPVAVFKTPVYHPNVDSTGRICLDVLQMPPKGRWRPSLNLKVVLMSLQTLLAEPNPDDPLVPELADQFKYQRDMFNRLAAEHTRRHAMG</sequence>
<reference evidence="6" key="1">
    <citation type="journal article" date="2017" name="Front. Cell. Infect. Microbiol.">
        <title>The Distinct Transcriptional Response of the Midgut of Amblyomma sculptum and Amblyomma aureolatum Ticks to Rickettsia rickettsii Correlates to Their Differences in Susceptibility to Infection.</title>
        <authorList>
            <person name="Martins L.A."/>
            <person name="Galletti M.F.B.M."/>
            <person name="Ribeiro J.M."/>
            <person name="Fujita A."/>
            <person name="Costa F.B."/>
            <person name="Labruna M.B."/>
            <person name="Daffre S."/>
            <person name="Fogaca A.C."/>
        </authorList>
    </citation>
    <scope>NUCLEOTIDE SEQUENCE</scope>
</reference>
<dbReference type="InterPro" id="IPR000608">
    <property type="entry name" value="UBC"/>
</dbReference>
<dbReference type="InterPro" id="IPR023313">
    <property type="entry name" value="UBQ-conjugating_AS"/>
</dbReference>
<proteinExistence type="evidence at transcript level"/>
<evidence type="ECO:0000256" key="3">
    <source>
        <dbReference type="PROSITE-ProRule" id="PRU10133"/>
    </source>
</evidence>
<keyword evidence="4" id="KW-0547">Nucleotide-binding</keyword>
<dbReference type="Pfam" id="PF00179">
    <property type="entry name" value="UQ_con"/>
    <property type="match status" value="1"/>
</dbReference>
<organism evidence="6">
    <name type="scientific">Amblyomma aureolatum</name>
    <dbReference type="NCBI Taxonomy" id="187763"/>
    <lineage>
        <taxon>Eukaryota</taxon>
        <taxon>Metazoa</taxon>
        <taxon>Ecdysozoa</taxon>
        <taxon>Arthropoda</taxon>
        <taxon>Chelicerata</taxon>
        <taxon>Arachnida</taxon>
        <taxon>Acari</taxon>
        <taxon>Parasitiformes</taxon>
        <taxon>Ixodida</taxon>
        <taxon>Ixodoidea</taxon>
        <taxon>Ixodidae</taxon>
        <taxon>Amblyomminae</taxon>
        <taxon>Amblyomma</taxon>
    </lineage>
</organism>
<feature type="active site" description="Glycyl thioester intermediate" evidence="3">
    <location>
        <position position="88"/>
    </location>
</feature>
<evidence type="ECO:0000256" key="2">
    <source>
        <dbReference type="ARBA" id="ARBA00022786"/>
    </source>
</evidence>
<feature type="domain" description="UBC core" evidence="5">
    <location>
        <begin position="4"/>
        <end position="154"/>
    </location>
</feature>
<dbReference type="GO" id="GO:0016740">
    <property type="term" value="F:transferase activity"/>
    <property type="evidence" value="ECO:0007669"/>
    <property type="project" value="UniProtKB-KW"/>
</dbReference>
<keyword evidence="1" id="KW-0808">Transferase</keyword>
<dbReference type="SMART" id="SM00212">
    <property type="entry name" value="UBCc"/>
    <property type="match status" value="1"/>
</dbReference>
<evidence type="ECO:0000259" key="5">
    <source>
        <dbReference type="PROSITE" id="PS50127"/>
    </source>
</evidence>
<dbReference type="PROSITE" id="PS00183">
    <property type="entry name" value="UBC_1"/>
    <property type="match status" value="1"/>
</dbReference>
<dbReference type="FunFam" id="3.10.110.10:FF:000262">
    <property type="entry name" value="Ubiquitin protein ligase, putative"/>
    <property type="match status" value="1"/>
</dbReference>
<protein>
    <submittedName>
        <fullName evidence="6">Putative ubiquitin-conjugating enzyme e2 t</fullName>
    </submittedName>
</protein>
<dbReference type="GO" id="GO:0005524">
    <property type="term" value="F:ATP binding"/>
    <property type="evidence" value="ECO:0007669"/>
    <property type="project" value="UniProtKB-UniRule"/>
</dbReference>
<keyword evidence="2 4" id="KW-0833">Ubl conjugation pathway</keyword>
<evidence type="ECO:0000256" key="4">
    <source>
        <dbReference type="RuleBase" id="RU362109"/>
    </source>
</evidence>
<dbReference type="PANTHER" id="PTHR24068">
    <property type="entry name" value="UBIQUITIN-CONJUGATING ENZYME E2"/>
    <property type="match status" value="1"/>
</dbReference>
<dbReference type="CDD" id="cd23805">
    <property type="entry name" value="UBCc_UBE2T"/>
    <property type="match status" value="1"/>
</dbReference>
<keyword evidence="4" id="KW-0067">ATP-binding</keyword>